<dbReference type="Pfam" id="PF01494">
    <property type="entry name" value="FAD_binding_3"/>
    <property type="match status" value="2"/>
</dbReference>
<dbReference type="EMBL" id="JATAAI010000006">
    <property type="protein sequence ID" value="KAK1744675.1"/>
    <property type="molecule type" value="Genomic_DNA"/>
</dbReference>
<comment type="caution">
    <text evidence="2">The sequence shown here is derived from an EMBL/GenBank/DDBJ whole genome shotgun (WGS) entry which is preliminary data.</text>
</comment>
<sequence>MARTLTFAAARGLARSRLNCACSLTHIRSLTSATNENNINQHYDVIIAGGGAVGSVLARLLLNDNVDKSLLSHRRLRPLKVALLEQRSSPPSLENIANTSSKTKHTPNARAYALSPTSLSYLGPSVLQRLQQTNRLGIYDSMQIWEHDGPAQLHFAGEDLNEAVKSGRLVDLHGLIERNNDTEQHQKQQQSNRRPWLGSVVEDAPLVSAVWDELRNDERIDLIDNVQITSISAPSQNTMGNVEPPPPVEMSCTRSITNEGGSKHDEECTLSADLLVAADGANSFVRRTLGSSFPMITHSYDRKAVTCTVELDVRKGDMARTAFQRFLPHGPIALLPVWNSLNNHDNGAPIYANVVWSTTPSEANHLLSLSGTEFITTLNHHLCQGPNVNPPLLSNNNRGMPHIPIIGTIAKEMDSLLRTANTALTMGTWTESPSRNFFRMPPASARVVGSIMGFDLKLSHVQQGYTAPRVALVGDAAHTVHPMAGQGLNLGMGDVYSLSELIKEAVDSGMDVAGTGLFLDRYNQERMVKGLGTVGGVHGLHELFRCSGSNSSSGIMNANALNSGGNASGVESVVGLGRSLGMNVVNGLGPLRRAFAEAAAGAAFSR</sequence>
<dbReference type="InterPro" id="IPR002938">
    <property type="entry name" value="FAD-bd"/>
</dbReference>
<dbReference type="Proteomes" id="UP001224775">
    <property type="component" value="Unassembled WGS sequence"/>
</dbReference>
<dbReference type="PANTHER" id="PTHR43876:SF7">
    <property type="entry name" value="UBIQUINONE BIOSYNTHESIS MONOOXYGENASE COQ6, MITOCHONDRIAL"/>
    <property type="match status" value="1"/>
</dbReference>
<keyword evidence="3" id="KW-1185">Reference proteome</keyword>
<protein>
    <submittedName>
        <fullName evidence="2">Ubiquinone biosynthesis monooxygenase COQ6</fullName>
        <ecNumber evidence="2">1.14.13.-</ecNumber>
    </submittedName>
</protein>
<dbReference type="SUPFAM" id="SSF51905">
    <property type="entry name" value="FAD/NAD(P)-binding domain"/>
    <property type="match status" value="1"/>
</dbReference>
<accession>A0AAD9DG69</accession>
<feature type="domain" description="FAD-binding" evidence="1">
    <location>
        <begin position="263"/>
        <end position="339"/>
    </location>
</feature>
<dbReference type="InterPro" id="IPR051205">
    <property type="entry name" value="UbiH/COQ6_monooxygenase"/>
</dbReference>
<keyword evidence="2" id="KW-0830">Ubiquinone</keyword>
<evidence type="ECO:0000313" key="3">
    <source>
        <dbReference type="Proteomes" id="UP001224775"/>
    </source>
</evidence>
<dbReference type="AlphaFoldDB" id="A0AAD9DG69"/>
<dbReference type="EC" id="1.14.13.-" evidence="2"/>
<keyword evidence="2" id="KW-0503">Monooxygenase</keyword>
<dbReference type="GO" id="GO:0071949">
    <property type="term" value="F:FAD binding"/>
    <property type="evidence" value="ECO:0007669"/>
    <property type="project" value="InterPro"/>
</dbReference>
<dbReference type="Gene3D" id="3.50.50.60">
    <property type="entry name" value="FAD/NAD(P)-binding domain"/>
    <property type="match status" value="2"/>
</dbReference>
<proteinExistence type="predicted"/>
<dbReference type="GO" id="GO:0005739">
    <property type="term" value="C:mitochondrion"/>
    <property type="evidence" value="ECO:0007669"/>
    <property type="project" value="TreeGrafter"/>
</dbReference>
<evidence type="ECO:0000313" key="2">
    <source>
        <dbReference type="EMBL" id="KAK1744675.1"/>
    </source>
</evidence>
<gene>
    <name evidence="2" type="ORF">QTG54_003966</name>
</gene>
<evidence type="ECO:0000259" key="1">
    <source>
        <dbReference type="Pfam" id="PF01494"/>
    </source>
</evidence>
<dbReference type="PANTHER" id="PTHR43876">
    <property type="entry name" value="UBIQUINONE BIOSYNTHESIS MONOOXYGENASE COQ6, MITOCHONDRIAL"/>
    <property type="match status" value="1"/>
</dbReference>
<reference evidence="2" key="1">
    <citation type="submission" date="2023-06" db="EMBL/GenBank/DDBJ databases">
        <title>Survivors Of The Sea: Transcriptome response of Skeletonema marinoi to long-term dormancy.</title>
        <authorList>
            <person name="Pinder M.I.M."/>
            <person name="Kourtchenko O."/>
            <person name="Robertson E.K."/>
            <person name="Larsson T."/>
            <person name="Maumus F."/>
            <person name="Osuna-Cruz C.M."/>
            <person name="Vancaester E."/>
            <person name="Stenow R."/>
            <person name="Vandepoele K."/>
            <person name="Ploug H."/>
            <person name="Bruchert V."/>
            <person name="Godhe A."/>
            <person name="Topel M."/>
        </authorList>
    </citation>
    <scope>NUCLEOTIDE SEQUENCE</scope>
    <source>
        <strain evidence="2">R05AC</strain>
    </source>
</reference>
<dbReference type="GO" id="GO:0004497">
    <property type="term" value="F:monooxygenase activity"/>
    <property type="evidence" value="ECO:0007669"/>
    <property type="project" value="UniProtKB-KW"/>
</dbReference>
<name>A0AAD9DG69_9STRA</name>
<feature type="domain" description="FAD-binding" evidence="1">
    <location>
        <begin position="461"/>
        <end position="526"/>
    </location>
</feature>
<organism evidence="2 3">
    <name type="scientific">Skeletonema marinoi</name>
    <dbReference type="NCBI Taxonomy" id="267567"/>
    <lineage>
        <taxon>Eukaryota</taxon>
        <taxon>Sar</taxon>
        <taxon>Stramenopiles</taxon>
        <taxon>Ochrophyta</taxon>
        <taxon>Bacillariophyta</taxon>
        <taxon>Coscinodiscophyceae</taxon>
        <taxon>Thalassiosirophycidae</taxon>
        <taxon>Thalassiosirales</taxon>
        <taxon>Skeletonemataceae</taxon>
        <taxon>Skeletonema</taxon>
        <taxon>Skeletonema marinoi-dohrnii complex</taxon>
    </lineage>
</organism>
<dbReference type="InterPro" id="IPR036188">
    <property type="entry name" value="FAD/NAD-bd_sf"/>
</dbReference>
<keyword evidence="2" id="KW-0560">Oxidoreductase</keyword>